<feature type="compositionally biased region" description="Pro residues" evidence="5">
    <location>
        <begin position="139"/>
        <end position="148"/>
    </location>
</feature>
<sequence length="148" mass="16531">MCYKTQVKLKQIFPYKYWATLLTCSWRLGWNLQLLTIVYSGALGTAATFCLLTWAISIKGATYLLMFNLLGLIFVSLSEVVILGVAITAGMLIGMILIILGLYSFLWGKKKENKSLVHDENLEGEEKSTTHQIQTLPTTSPPITTPKQ</sequence>
<protein>
    <recommendedName>
        <fullName evidence="9">WAT1-related protein</fullName>
    </recommendedName>
</protein>
<evidence type="ECO:0000313" key="8">
    <source>
        <dbReference type="Proteomes" id="UP000583929"/>
    </source>
</evidence>
<keyword evidence="3 6" id="KW-1133">Transmembrane helix</keyword>
<comment type="caution">
    <text evidence="7">The sequence shown here is derived from an EMBL/GenBank/DDBJ whole genome shotgun (WGS) entry which is preliminary data.</text>
</comment>
<name>A0A7J6DMV3_CANSA</name>
<organism evidence="7 8">
    <name type="scientific">Cannabis sativa</name>
    <name type="common">Hemp</name>
    <name type="synonym">Marijuana</name>
    <dbReference type="NCBI Taxonomy" id="3483"/>
    <lineage>
        <taxon>Eukaryota</taxon>
        <taxon>Viridiplantae</taxon>
        <taxon>Streptophyta</taxon>
        <taxon>Embryophyta</taxon>
        <taxon>Tracheophyta</taxon>
        <taxon>Spermatophyta</taxon>
        <taxon>Magnoliopsida</taxon>
        <taxon>eudicotyledons</taxon>
        <taxon>Gunneridae</taxon>
        <taxon>Pentapetalae</taxon>
        <taxon>rosids</taxon>
        <taxon>fabids</taxon>
        <taxon>Rosales</taxon>
        <taxon>Cannabaceae</taxon>
        <taxon>Cannabis</taxon>
    </lineage>
</organism>
<evidence type="ECO:0000256" key="2">
    <source>
        <dbReference type="ARBA" id="ARBA00022692"/>
    </source>
</evidence>
<evidence type="ECO:0000256" key="3">
    <source>
        <dbReference type="ARBA" id="ARBA00022989"/>
    </source>
</evidence>
<comment type="subcellular location">
    <subcellularLocation>
        <location evidence="1">Membrane</location>
        <topology evidence="1">Multi-pass membrane protein</topology>
    </subcellularLocation>
</comment>
<dbReference type="SUPFAM" id="SSF103481">
    <property type="entry name" value="Multidrug resistance efflux transporter EmrE"/>
    <property type="match status" value="1"/>
</dbReference>
<evidence type="ECO:0008006" key="9">
    <source>
        <dbReference type="Google" id="ProtNLM"/>
    </source>
</evidence>
<dbReference type="AlphaFoldDB" id="A0A7J6DMV3"/>
<dbReference type="GO" id="GO:0022857">
    <property type="term" value="F:transmembrane transporter activity"/>
    <property type="evidence" value="ECO:0007669"/>
    <property type="project" value="InterPro"/>
</dbReference>
<feature type="region of interest" description="Disordered" evidence="5">
    <location>
        <begin position="121"/>
        <end position="148"/>
    </location>
</feature>
<keyword evidence="4 6" id="KW-0472">Membrane</keyword>
<keyword evidence="8" id="KW-1185">Reference proteome</keyword>
<feature type="transmembrane region" description="Helical" evidence="6">
    <location>
        <begin position="89"/>
        <end position="108"/>
    </location>
</feature>
<dbReference type="InterPro" id="IPR030184">
    <property type="entry name" value="WAT1-related"/>
</dbReference>
<feature type="transmembrane region" description="Helical" evidence="6">
    <location>
        <begin position="36"/>
        <end position="56"/>
    </location>
</feature>
<feature type="transmembrane region" description="Helical" evidence="6">
    <location>
        <begin position="12"/>
        <end position="30"/>
    </location>
</feature>
<dbReference type="EMBL" id="JAATIQ010000807">
    <property type="protein sequence ID" value="KAF4347437.1"/>
    <property type="molecule type" value="Genomic_DNA"/>
</dbReference>
<keyword evidence="2 6" id="KW-0812">Transmembrane</keyword>
<dbReference type="Proteomes" id="UP000583929">
    <property type="component" value="Unassembled WGS sequence"/>
</dbReference>
<proteinExistence type="predicted"/>
<evidence type="ECO:0000313" key="7">
    <source>
        <dbReference type="EMBL" id="KAF4347437.1"/>
    </source>
</evidence>
<gene>
    <name evidence="7" type="ORF">G4B88_029909</name>
</gene>
<evidence type="ECO:0000256" key="6">
    <source>
        <dbReference type="SAM" id="Phobius"/>
    </source>
</evidence>
<evidence type="ECO:0000256" key="5">
    <source>
        <dbReference type="SAM" id="MobiDB-lite"/>
    </source>
</evidence>
<reference evidence="7 8" key="1">
    <citation type="journal article" date="2020" name="bioRxiv">
        <title>Sequence and annotation of 42 cannabis genomes reveals extensive copy number variation in cannabinoid synthesis and pathogen resistance genes.</title>
        <authorList>
            <person name="Mckernan K.J."/>
            <person name="Helbert Y."/>
            <person name="Kane L.T."/>
            <person name="Ebling H."/>
            <person name="Zhang L."/>
            <person name="Liu B."/>
            <person name="Eaton Z."/>
            <person name="Mclaughlin S."/>
            <person name="Kingan S."/>
            <person name="Baybayan P."/>
            <person name="Concepcion G."/>
            <person name="Jordan M."/>
            <person name="Riva A."/>
            <person name="Barbazuk W."/>
            <person name="Harkins T."/>
        </authorList>
    </citation>
    <scope>NUCLEOTIDE SEQUENCE [LARGE SCALE GENOMIC DNA]</scope>
    <source>
        <strain evidence="8">cv. Jamaican Lion 4</strain>
        <tissue evidence="7">Leaf</tissue>
    </source>
</reference>
<feature type="transmembrane region" description="Helical" evidence="6">
    <location>
        <begin position="63"/>
        <end position="83"/>
    </location>
</feature>
<dbReference type="InterPro" id="IPR037185">
    <property type="entry name" value="EmrE-like"/>
</dbReference>
<dbReference type="GO" id="GO:0016020">
    <property type="term" value="C:membrane"/>
    <property type="evidence" value="ECO:0007669"/>
    <property type="project" value="InterPro"/>
</dbReference>
<dbReference type="PANTHER" id="PTHR31218">
    <property type="entry name" value="WAT1-RELATED PROTEIN"/>
    <property type="match status" value="1"/>
</dbReference>
<accession>A0A7J6DMV3</accession>
<evidence type="ECO:0000256" key="1">
    <source>
        <dbReference type="ARBA" id="ARBA00004141"/>
    </source>
</evidence>
<evidence type="ECO:0000256" key="4">
    <source>
        <dbReference type="ARBA" id="ARBA00023136"/>
    </source>
</evidence>